<gene>
    <name evidence="3" type="ORF">D7Y07_17520</name>
</gene>
<comment type="caution">
    <text evidence="3">The sequence shown here is derived from an EMBL/GenBank/DDBJ whole genome shotgun (WGS) entry which is preliminary data.</text>
</comment>
<dbReference type="EMBL" id="RAZM01000084">
    <property type="protein sequence ID" value="RLT78747.1"/>
    <property type="molecule type" value="Genomic_DNA"/>
</dbReference>
<evidence type="ECO:0008006" key="5">
    <source>
        <dbReference type="Google" id="ProtNLM"/>
    </source>
</evidence>
<dbReference type="Proteomes" id="UP000267159">
    <property type="component" value="Unassembled WGS sequence"/>
</dbReference>
<sequence length="477" mass="54251">MEENIMKTHQFLLSFFLLVCSSAIASVLLAQDSKLPEKAKLETILYQDADMIGVGYVYKKQFVENQHVTFISKSFRDKHFSSYRIKEKNGQTYLHERKSNTWVDLSSLKPFINGIYFTRNDTSYIKGIVNPYDGFVCEGIFIFCNSKHNNKYFLSPLAKETQKFSLGMSGATSYQLTIKEGYKAYGKSLGDGYSLKIDFPDKSKILTLESRVVKLNDLEGFSISDADCLKKLESVKIKFANGDSFSGTVTSASAFSGEELRLLRGKYTYSTGEEVIGEYSKIRYDDGIIYVPKGIITFSDGVVASNDWLRKYNFTSKEWKQIYDSCNGLTEIRDMAAQLELKKQQEKIAEQRAEQLKRKKEEEQRRNIISRYGEYYGALIIKKKLVPGMSQAMVNEVWSKDFFDCSISTSSGRRIEVWTLNNDKMQIKIASEANKADKSGETAVAAMLLMNFLGSTSLSSVPNMLVFMNDKLTDIYK</sequence>
<keyword evidence="1" id="KW-0175">Coiled coil</keyword>
<evidence type="ECO:0000256" key="2">
    <source>
        <dbReference type="SAM" id="SignalP"/>
    </source>
</evidence>
<feature type="signal peptide" evidence="2">
    <location>
        <begin position="1"/>
        <end position="25"/>
    </location>
</feature>
<reference evidence="3 4" key="1">
    <citation type="submission" date="2018-09" db="EMBL/GenBank/DDBJ databases">
        <title>Murine metabolic-syndrome-specific gut microbial biobank.</title>
        <authorList>
            <person name="Liu C."/>
        </authorList>
    </citation>
    <scope>NUCLEOTIDE SEQUENCE [LARGE SCALE GENOMIC DNA]</scope>
    <source>
        <strain evidence="3 4">0.1X-D8-26</strain>
    </source>
</reference>
<evidence type="ECO:0000313" key="3">
    <source>
        <dbReference type="EMBL" id="RLT78747.1"/>
    </source>
</evidence>
<evidence type="ECO:0000313" key="4">
    <source>
        <dbReference type="Proteomes" id="UP000267159"/>
    </source>
</evidence>
<keyword evidence="2" id="KW-0732">Signal</keyword>
<feature type="chain" id="PRO_5018237698" description="WG repeat-containing protein" evidence="2">
    <location>
        <begin position="26"/>
        <end position="477"/>
    </location>
</feature>
<evidence type="ECO:0000256" key="1">
    <source>
        <dbReference type="SAM" id="Coils"/>
    </source>
</evidence>
<dbReference type="AlphaFoldDB" id="A0A3L7YXT6"/>
<feature type="coiled-coil region" evidence="1">
    <location>
        <begin position="332"/>
        <end position="366"/>
    </location>
</feature>
<proteinExistence type="predicted"/>
<protein>
    <recommendedName>
        <fullName evidence="5">WG repeat-containing protein</fullName>
    </recommendedName>
</protein>
<accession>A0A3L7YXT6</accession>
<name>A0A3L7YXT6_9BACE</name>
<organism evidence="3 4">
    <name type="scientific">Bacteroides acidifaciens</name>
    <dbReference type="NCBI Taxonomy" id="85831"/>
    <lineage>
        <taxon>Bacteria</taxon>
        <taxon>Pseudomonadati</taxon>
        <taxon>Bacteroidota</taxon>
        <taxon>Bacteroidia</taxon>
        <taxon>Bacteroidales</taxon>
        <taxon>Bacteroidaceae</taxon>
        <taxon>Bacteroides</taxon>
    </lineage>
</organism>